<feature type="domain" description="Peptidase S9 prolyl oligopeptidase catalytic" evidence="4">
    <location>
        <begin position="478"/>
        <end position="680"/>
    </location>
</feature>
<dbReference type="RefSeq" id="WP_187721671.1">
    <property type="nucleotide sequence ID" value="NZ_BAABBL010000002.1"/>
</dbReference>
<dbReference type="EMBL" id="CP060789">
    <property type="protein sequence ID" value="QNP56571.1"/>
    <property type="molecule type" value="Genomic_DNA"/>
</dbReference>
<dbReference type="Proteomes" id="UP000516117">
    <property type="component" value="Chromosome"/>
</dbReference>
<evidence type="ECO:0000259" key="5">
    <source>
        <dbReference type="Pfam" id="PF02897"/>
    </source>
</evidence>
<reference evidence="6 7" key="1">
    <citation type="submission" date="2020-08" db="EMBL/GenBank/DDBJ databases">
        <title>Genome sequence of Tessaracoccus defluvii JCM 17540T.</title>
        <authorList>
            <person name="Hyun D.-W."/>
            <person name="Bae J.-W."/>
        </authorList>
    </citation>
    <scope>NUCLEOTIDE SEQUENCE [LARGE SCALE GENOMIC DNA]</scope>
    <source>
        <strain evidence="6 7">JCM 17540</strain>
    </source>
</reference>
<keyword evidence="2" id="KW-0378">Hydrolase</keyword>
<dbReference type="InterPro" id="IPR029058">
    <property type="entry name" value="AB_hydrolase_fold"/>
</dbReference>
<sequence>MLDHTSSDPHLWLEEVEGEAPLAWVRERNAEAEAELAGSADFARLEAELRDIYDSDAQIPMLTRHGAWYYNLWRDADHPRGLWRRTTLDDYRSADPAWETILDLDALNAAEGENWVWHGVEFYRPDHPRVLIALSRGGADADVTREFDLTTRSFVDGGFHRPESKGQLAWRDEDSVFLVADLGPGTINRAGYARTARIWHRGTPLASAGICFEGPEDNAGYGIYALRDRTPGFERDLLVHYLDSRDTVAHLADDAGDFQAIPAPDSALKHLHREWLALELREDWTVGGDTHRAGSLIVTRLADHLAGAAQWTVLFAPSDTTALADVVFTRHHVLLAVLDDVASRLLVATPEGGTWTTRPLAGVPELGTLHAAAVDDESSDEVWLVTTDYITPTTLLLKDLESEAPAEVLKSEPSHFDASGLEVTQRFAVSDDGTRVPYFLVARRGLALDGTHRTLLFGYGGFEISLTPAYAPAVGKGWLERGGVYAVANIRGGGEYGPRWHQAALRENRHRAYEDFAAVARDLVAVGVTTPARLGVRGGSNGGLLTGNMLTQYPELFGAVIIQVPLLDMRRYSQLLAGASWMDEYGDPDVPGDWEFIRTFSPYHLIDDGRAYPPTLLLTSTRDDRVHPGHARKMMAALTGAGKDVRYYENIEGGHGGAADNRQRAHMDALWLTFLLSHLG</sequence>
<keyword evidence="1" id="KW-0645">Protease</keyword>
<dbReference type="KEGG" id="tdf:H9L22_03905"/>
<dbReference type="GO" id="GO:0005829">
    <property type="term" value="C:cytosol"/>
    <property type="evidence" value="ECO:0007669"/>
    <property type="project" value="TreeGrafter"/>
</dbReference>
<dbReference type="InterPro" id="IPR002470">
    <property type="entry name" value="Peptidase_S9A"/>
</dbReference>
<evidence type="ECO:0000313" key="7">
    <source>
        <dbReference type="Proteomes" id="UP000516117"/>
    </source>
</evidence>
<dbReference type="Pfam" id="PF02897">
    <property type="entry name" value="Peptidase_S9_N"/>
    <property type="match status" value="1"/>
</dbReference>
<dbReference type="Gene3D" id="2.130.10.120">
    <property type="entry name" value="Prolyl oligopeptidase, N-terminal domain"/>
    <property type="match status" value="1"/>
</dbReference>
<dbReference type="PANTHER" id="PTHR42881:SF13">
    <property type="entry name" value="PROLYL ENDOPEPTIDASE"/>
    <property type="match status" value="1"/>
</dbReference>
<dbReference type="GO" id="GO:0004252">
    <property type="term" value="F:serine-type endopeptidase activity"/>
    <property type="evidence" value="ECO:0007669"/>
    <property type="project" value="InterPro"/>
</dbReference>
<dbReference type="AlphaFoldDB" id="A0A7H0H7Q5"/>
<name>A0A7H0H7Q5_9ACTN</name>
<dbReference type="SUPFAM" id="SSF50993">
    <property type="entry name" value="Peptidase/esterase 'gauge' domain"/>
    <property type="match status" value="1"/>
</dbReference>
<dbReference type="PRINTS" id="PR00862">
    <property type="entry name" value="PROLIGOPTASE"/>
</dbReference>
<dbReference type="PANTHER" id="PTHR42881">
    <property type="entry name" value="PROLYL ENDOPEPTIDASE"/>
    <property type="match status" value="1"/>
</dbReference>
<dbReference type="InterPro" id="IPR001375">
    <property type="entry name" value="Peptidase_S9_cat"/>
</dbReference>
<evidence type="ECO:0000256" key="3">
    <source>
        <dbReference type="ARBA" id="ARBA00022825"/>
    </source>
</evidence>
<proteinExistence type="predicted"/>
<evidence type="ECO:0000256" key="2">
    <source>
        <dbReference type="ARBA" id="ARBA00022801"/>
    </source>
</evidence>
<feature type="domain" description="Peptidase S9A N-terminal" evidence="5">
    <location>
        <begin position="4"/>
        <end position="404"/>
    </location>
</feature>
<dbReference type="InterPro" id="IPR023302">
    <property type="entry name" value="Pept_S9A_N"/>
</dbReference>
<evidence type="ECO:0000259" key="4">
    <source>
        <dbReference type="Pfam" id="PF00326"/>
    </source>
</evidence>
<organism evidence="6 7">
    <name type="scientific">Tessaracoccus defluvii</name>
    <dbReference type="NCBI Taxonomy" id="1285901"/>
    <lineage>
        <taxon>Bacteria</taxon>
        <taxon>Bacillati</taxon>
        <taxon>Actinomycetota</taxon>
        <taxon>Actinomycetes</taxon>
        <taxon>Propionibacteriales</taxon>
        <taxon>Propionibacteriaceae</taxon>
        <taxon>Tessaracoccus</taxon>
    </lineage>
</organism>
<dbReference type="InterPro" id="IPR051167">
    <property type="entry name" value="Prolyl_oligopep/macrocyclase"/>
</dbReference>
<accession>A0A7H0H7Q5</accession>
<protein>
    <submittedName>
        <fullName evidence="6">S9 family peptidase</fullName>
    </submittedName>
</protein>
<dbReference type="Gene3D" id="3.40.50.1820">
    <property type="entry name" value="alpha/beta hydrolase"/>
    <property type="match status" value="1"/>
</dbReference>
<dbReference type="GO" id="GO:0070012">
    <property type="term" value="F:oligopeptidase activity"/>
    <property type="evidence" value="ECO:0007669"/>
    <property type="project" value="TreeGrafter"/>
</dbReference>
<dbReference type="GO" id="GO:0006508">
    <property type="term" value="P:proteolysis"/>
    <property type="evidence" value="ECO:0007669"/>
    <property type="project" value="UniProtKB-KW"/>
</dbReference>
<keyword evidence="7" id="KW-1185">Reference proteome</keyword>
<dbReference type="SUPFAM" id="SSF53474">
    <property type="entry name" value="alpha/beta-Hydrolases"/>
    <property type="match status" value="1"/>
</dbReference>
<evidence type="ECO:0000256" key="1">
    <source>
        <dbReference type="ARBA" id="ARBA00022670"/>
    </source>
</evidence>
<dbReference type="Pfam" id="PF00326">
    <property type="entry name" value="Peptidase_S9"/>
    <property type="match status" value="1"/>
</dbReference>
<keyword evidence="3" id="KW-0720">Serine protease</keyword>
<gene>
    <name evidence="6" type="ORF">H9L22_03905</name>
</gene>
<evidence type="ECO:0000313" key="6">
    <source>
        <dbReference type="EMBL" id="QNP56571.1"/>
    </source>
</evidence>